<evidence type="ECO:0000313" key="11">
    <source>
        <dbReference type="EMBL" id="TXL57671.1"/>
    </source>
</evidence>
<reference evidence="11 12" key="1">
    <citation type="submission" date="2019-06" db="EMBL/GenBank/DDBJ databases">
        <title>Aeromicrobium sp. nov., isolated from a maize field.</title>
        <authorList>
            <person name="Lin S.-Y."/>
            <person name="Tsai C.-F."/>
            <person name="Young C.-C."/>
        </authorList>
    </citation>
    <scope>NUCLEOTIDE SEQUENCE [LARGE SCALE GENOMIC DNA]</scope>
    <source>
        <strain evidence="11 12">CC-CFT486</strain>
    </source>
</reference>
<dbReference type="CDD" id="cd17574">
    <property type="entry name" value="REC_OmpR"/>
    <property type="match status" value="1"/>
</dbReference>
<comment type="caution">
    <text evidence="11">The sequence shown here is derived from an EMBL/GenBank/DDBJ whole genome shotgun (WGS) entry which is preliminary data.</text>
</comment>
<dbReference type="Gene3D" id="3.40.50.2300">
    <property type="match status" value="1"/>
</dbReference>
<evidence type="ECO:0000256" key="6">
    <source>
        <dbReference type="PROSITE-ProRule" id="PRU00169"/>
    </source>
</evidence>
<name>A0A5C8NFC6_9ACTN</name>
<evidence type="ECO:0000256" key="4">
    <source>
        <dbReference type="ARBA" id="ARBA00023125"/>
    </source>
</evidence>
<dbReference type="AlphaFoldDB" id="A0A5C8NFC6"/>
<feature type="modified residue" description="4-aspartylphosphate" evidence="6">
    <location>
        <position position="56"/>
    </location>
</feature>
<feature type="region of interest" description="Disordered" evidence="8">
    <location>
        <begin position="125"/>
        <end position="157"/>
    </location>
</feature>
<dbReference type="SUPFAM" id="SSF52172">
    <property type="entry name" value="CheY-like"/>
    <property type="match status" value="1"/>
</dbReference>
<dbReference type="InterPro" id="IPR039420">
    <property type="entry name" value="WalR-like"/>
</dbReference>
<dbReference type="Gene3D" id="6.10.250.690">
    <property type="match status" value="1"/>
</dbReference>
<dbReference type="Pfam" id="PF00486">
    <property type="entry name" value="Trans_reg_C"/>
    <property type="match status" value="1"/>
</dbReference>
<dbReference type="GO" id="GO:0000976">
    <property type="term" value="F:transcription cis-regulatory region binding"/>
    <property type="evidence" value="ECO:0007669"/>
    <property type="project" value="TreeGrafter"/>
</dbReference>
<dbReference type="FunFam" id="3.40.50.2300:FF:000001">
    <property type="entry name" value="DNA-binding response regulator PhoB"/>
    <property type="match status" value="1"/>
</dbReference>
<keyword evidence="5" id="KW-0804">Transcription</keyword>
<sequence length="237" mass="26461">MTERRDQVLVVEDDPQVRDVVRRYLEREGLAVQVSGNGTEGLELARRGHPDLVVLDVMLPGLSGLEVCRILREVDGSDVPIVMLTALDDTDDRIAGLESGADDYVGKPFSAKELTLRIQSVLRRSRASAEPSDEETLTDGDLVVDPSSRSARRDGEPLPLTSRELDLLVFFLRHPGVVHSRADLLTQVWGWDFGDHSTVTVHVKRLRHKIEPTPSEPRRIVTVYGLGYRYDLAEESS</sequence>
<dbReference type="GO" id="GO:0032993">
    <property type="term" value="C:protein-DNA complex"/>
    <property type="evidence" value="ECO:0007669"/>
    <property type="project" value="TreeGrafter"/>
</dbReference>
<evidence type="ECO:0000313" key="12">
    <source>
        <dbReference type="Proteomes" id="UP000321571"/>
    </source>
</evidence>
<protein>
    <submittedName>
        <fullName evidence="11">Response regulator transcription factor</fullName>
    </submittedName>
</protein>
<accession>A0A5C8NFC6</accession>
<dbReference type="RefSeq" id="WP_147687196.1">
    <property type="nucleotide sequence ID" value="NZ_VDUX01000006.1"/>
</dbReference>
<evidence type="ECO:0000256" key="2">
    <source>
        <dbReference type="ARBA" id="ARBA00023012"/>
    </source>
</evidence>
<dbReference type="PROSITE" id="PS50110">
    <property type="entry name" value="RESPONSE_REGULATORY"/>
    <property type="match status" value="1"/>
</dbReference>
<gene>
    <name evidence="11" type="ORF">FHP06_12860</name>
</gene>
<evidence type="ECO:0000259" key="10">
    <source>
        <dbReference type="PROSITE" id="PS51755"/>
    </source>
</evidence>
<dbReference type="InterPro" id="IPR001867">
    <property type="entry name" value="OmpR/PhoB-type_DNA-bd"/>
</dbReference>
<keyword evidence="4 7" id="KW-0238">DNA-binding</keyword>
<evidence type="ECO:0000256" key="1">
    <source>
        <dbReference type="ARBA" id="ARBA00022553"/>
    </source>
</evidence>
<dbReference type="InterPro" id="IPR001789">
    <property type="entry name" value="Sig_transdc_resp-reg_receiver"/>
</dbReference>
<evidence type="ECO:0000256" key="5">
    <source>
        <dbReference type="ARBA" id="ARBA00023163"/>
    </source>
</evidence>
<keyword evidence="12" id="KW-1185">Reference proteome</keyword>
<keyword evidence="1 6" id="KW-0597">Phosphoprotein</keyword>
<dbReference type="Proteomes" id="UP000321571">
    <property type="component" value="Unassembled WGS sequence"/>
</dbReference>
<feature type="domain" description="Response regulatory" evidence="9">
    <location>
        <begin position="7"/>
        <end position="122"/>
    </location>
</feature>
<dbReference type="FunFam" id="1.10.10.10:FF:000018">
    <property type="entry name" value="DNA-binding response regulator ResD"/>
    <property type="match status" value="1"/>
</dbReference>
<dbReference type="Pfam" id="PF00072">
    <property type="entry name" value="Response_reg"/>
    <property type="match status" value="1"/>
</dbReference>
<keyword evidence="2" id="KW-0902">Two-component regulatory system</keyword>
<evidence type="ECO:0000256" key="7">
    <source>
        <dbReference type="PROSITE-ProRule" id="PRU01091"/>
    </source>
</evidence>
<dbReference type="InterPro" id="IPR036388">
    <property type="entry name" value="WH-like_DNA-bd_sf"/>
</dbReference>
<dbReference type="PROSITE" id="PS51755">
    <property type="entry name" value="OMPR_PHOB"/>
    <property type="match status" value="1"/>
</dbReference>
<dbReference type="EMBL" id="VDUX01000006">
    <property type="protein sequence ID" value="TXL57671.1"/>
    <property type="molecule type" value="Genomic_DNA"/>
</dbReference>
<dbReference type="CDD" id="cd00383">
    <property type="entry name" value="trans_reg_C"/>
    <property type="match status" value="1"/>
</dbReference>
<dbReference type="PANTHER" id="PTHR48111">
    <property type="entry name" value="REGULATOR OF RPOS"/>
    <property type="match status" value="1"/>
</dbReference>
<feature type="DNA-binding region" description="OmpR/PhoB-type" evidence="7">
    <location>
        <begin position="134"/>
        <end position="232"/>
    </location>
</feature>
<dbReference type="InterPro" id="IPR011006">
    <property type="entry name" value="CheY-like_superfamily"/>
</dbReference>
<feature type="domain" description="OmpR/PhoB-type" evidence="10">
    <location>
        <begin position="134"/>
        <end position="232"/>
    </location>
</feature>
<keyword evidence="3" id="KW-0805">Transcription regulation</keyword>
<dbReference type="SMART" id="SM00862">
    <property type="entry name" value="Trans_reg_C"/>
    <property type="match status" value="1"/>
</dbReference>
<dbReference type="GO" id="GO:0000156">
    <property type="term" value="F:phosphorelay response regulator activity"/>
    <property type="evidence" value="ECO:0007669"/>
    <property type="project" value="TreeGrafter"/>
</dbReference>
<dbReference type="PANTHER" id="PTHR48111:SF4">
    <property type="entry name" value="DNA-BINDING DUAL TRANSCRIPTIONAL REGULATOR OMPR"/>
    <property type="match status" value="1"/>
</dbReference>
<dbReference type="Gene3D" id="1.10.10.10">
    <property type="entry name" value="Winged helix-like DNA-binding domain superfamily/Winged helix DNA-binding domain"/>
    <property type="match status" value="1"/>
</dbReference>
<evidence type="ECO:0000256" key="3">
    <source>
        <dbReference type="ARBA" id="ARBA00023015"/>
    </source>
</evidence>
<dbReference type="GO" id="GO:0005829">
    <property type="term" value="C:cytosol"/>
    <property type="evidence" value="ECO:0007669"/>
    <property type="project" value="TreeGrafter"/>
</dbReference>
<organism evidence="11 12">
    <name type="scientific">Aeromicrobium terrae</name>
    <dbReference type="NCBI Taxonomy" id="2498846"/>
    <lineage>
        <taxon>Bacteria</taxon>
        <taxon>Bacillati</taxon>
        <taxon>Actinomycetota</taxon>
        <taxon>Actinomycetes</taxon>
        <taxon>Propionibacteriales</taxon>
        <taxon>Nocardioidaceae</taxon>
        <taxon>Aeromicrobium</taxon>
    </lineage>
</organism>
<dbReference type="OrthoDB" id="5511894at2"/>
<proteinExistence type="predicted"/>
<evidence type="ECO:0000256" key="8">
    <source>
        <dbReference type="SAM" id="MobiDB-lite"/>
    </source>
</evidence>
<dbReference type="SMART" id="SM00448">
    <property type="entry name" value="REC"/>
    <property type="match status" value="1"/>
</dbReference>
<dbReference type="GO" id="GO:0006355">
    <property type="term" value="P:regulation of DNA-templated transcription"/>
    <property type="evidence" value="ECO:0007669"/>
    <property type="project" value="InterPro"/>
</dbReference>
<evidence type="ECO:0000259" key="9">
    <source>
        <dbReference type="PROSITE" id="PS50110"/>
    </source>
</evidence>